<dbReference type="RefSeq" id="WP_068617617.1">
    <property type="nucleotide sequence ID" value="NZ_CP016268.1"/>
</dbReference>
<dbReference type="Gene3D" id="3.40.50.300">
    <property type="entry name" value="P-loop containing nucleotide triphosphate hydrolases"/>
    <property type="match status" value="1"/>
</dbReference>
<evidence type="ECO:0000256" key="1">
    <source>
        <dbReference type="ARBA" id="ARBA00022679"/>
    </source>
</evidence>
<dbReference type="InterPro" id="IPR027417">
    <property type="entry name" value="P-loop_NTPase"/>
</dbReference>
<dbReference type="Pfam" id="PF13432">
    <property type="entry name" value="TPR_16"/>
    <property type="match status" value="2"/>
</dbReference>
<feature type="repeat" description="TPR" evidence="2">
    <location>
        <begin position="241"/>
        <end position="274"/>
    </location>
</feature>
<dbReference type="SUPFAM" id="SSF52540">
    <property type="entry name" value="P-loop containing nucleoside triphosphate hydrolases"/>
    <property type="match status" value="1"/>
</dbReference>
<organism evidence="3 4">
    <name type="scientific">Woeseia oceani</name>
    <dbReference type="NCBI Taxonomy" id="1548547"/>
    <lineage>
        <taxon>Bacteria</taxon>
        <taxon>Pseudomonadati</taxon>
        <taxon>Pseudomonadota</taxon>
        <taxon>Gammaproteobacteria</taxon>
        <taxon>Woeseiales</taxon>
        <taxon>Woeseiaceae</taxon>
        <taxon>Woeseia</taxon>
    </lineage>
</organism>
<dbReference type="GO" id="GO:0008476">
    <property type="term" value="F:protein-tyrosine sulfotransferase activity"/>
    <property type="evidence" value="ECO:0007669"/>
    <property type="project" value="InterPro"/>
</dbReference>
<dbReference type="PROSITE" id="PS50005">
    <property type="entry name" value="TPR"/>
    <property type="match status" value="2"/>
</dbReference>
<gene>
    <name evidence="3" type="ORF">BA177_15300</name>
</gene>
<name>A0A193LIS1_9GAMM</name>
<dbReference type="Pfam" id="PF13469">
    <property type="entry name" value="Sulfotransfer_3"/>
    <property type="match status" value="1"/>
</dbReference>
<evidence type="ECO:0000256" key="2">
    <source>
        <dbReference type="PROSITE-ProRule" id="PRU00339"/>
    </source>
</evidence>
<dbReference type="PANTHER" id="PTHR12788">
    <property type="entry name" value="PROTEIN-TYROSINE SULFOTRANSFERASE 2"/>
    <property type="match status" value="1"/>
</dbReference>
<dbReference type="InterPro" id="IPR011990">
    <property type="entry name" value="TPR-like_helical_dom_sf"/>
</dbReference>
<dbReference type="OrthoDB" id="9815894at2"/>
<evidence type="ECO:0000313" key="3">
    <source>
        <dbReference type="EMBL" id="ANO52371.1"/>
    </source>
</evidence>
<dbReference type="InterPro" id="IPR019734">
    <property type="entry name" value="TPR_rpt"/>
</dbReference>
<sequence length="665" mass="73646">MSANPQAFYQEMSALIRSDRSADAVSKLRAWLQALPDDPVGTSMLGSALLRSDQPDEAVNVFRGACERNPESFAAFGDLGFACVRTDRKDEALSAFQRAVELNPDFYHGWCYLSRLQFERDNLPASRASFARAEDCDPLLETFHEVQQLMSAQKFAEAEQRCRALLNTQPGYPRAAYTLAQLATRVGAFEEAGEILKSAIAIYPADVNLRAAYVVSQEEAGRYDLALAAAQEVVAIDADKLASWLILGRVHGHCGNYHEALASYDKALELAAQEPELVGNVQLLRGHILKILGRYDDSVAAYRNSIASSGNNGAGWWGLADMKTVKFSGADIAAMQTLLANASAKTAQRTQAAFALGKAFEDRARYAEAFDSYAQANAMRESVHFSAEQQRQGIAEIMRAYDAPGLATQAAPRPSGPRPIFIVGLPRSGSTLIEQILASHTQVEGTMELATLPDIVRRISIDGGKRNVEYPSSMLCFSAAELAAYGQSYLDATAMYRSDKPYFIDKLPTNFDKVGLIHKILPDAVIIDARRHPLDCGFSAFKQHFAGGHLWSYRLEHIAAYYKSYLTLMDHWDKVLAGKVLCMLYEDVVADTEAAVRRLLQHCELGYQDACLRFFENQRPVRTASSEQVRQPIYRKGVAHWRHFASQLQPLVDALGEDTLARFER</sequence>
<keyword evidence="2" id="KW-0802">TPR repeat</keyword>
<reference evidence="3 4" key="1">
    <citation type="submission" date="2016-06" db="EMBL/GenBank/DDBJ databases">
        <title>Complete genome sequence of a deep-branching marine Gamma Proteobacterium Woeseia oceani type strain XK5.</title>
        <authorList>
            <person name="Mu D."/>
            <person name="Du Z."/>
        </authorList>
    </citation>
    <scope>NUCLEOTIDE SEQUENCE [LARGE SCALE GENOMIC DNA]</scope>
    <source>
        <strain evidence="3 4">XK5</strain>
    </source>
</reference>
<dbReference type="STRING" id="1548547.BA177_15300"/>
<dbReference type="KEGG" id="woc:BA177_15300"/>
<dbReference type="EMBL" id="CP016268">
    <property type="protein sequence ID" value="ANO52371.1"/>
    <property type="molecule type" value="Genomic_DNA"/>
</dbReference>
<dbReference type="InterPro" id="IPR026634">
    <property type="entry name" value="TPST-like"/>
</dbReference>
<accession>A0A193LIS1</accession>
<evidence type="ECO:0008006" key="5">
    <source>
        <dbReference type="Google" id="ProtNLM"/>
    </source>
</evidence>
<proteinExistence type="predicted"/>
<keyword evidence="4" id="KW-1185">Reference proteome</keyword>
<feature type="repeat" description="TPR" evidence="2">
    <location>
        <begin position="73"/>
        <end position="106"/>
    </location>
</feature>
<protein>
    <recommendedName>
        <fullName evidence="5">Sulfotransferase</fullName>
    </recommendedName>
</protein>
<dbReference type="SUPFAM" id="SSF48452">
    <property type="entry name" value="TPR-like"/>
    <property type="match status" value="2"/>
</dbReference>
<dbReference type="PANTHER" id="PTHR12788:SF10">
    <property type="entry name" value="PROTEIN-TYROSINE SULFOTRANSFERASE"/>
    <property type="match status" value="1"/>
</dbReference>
<keyword evidence="1" id="KW-0808">Transferase</keyword>
<dbReference type="Proteomes" id="UP000092695">
    <property type="component" value="Chromosome"/>
</dbReference>
<evidence type="ECO:0000313" key="4">
    <source>
        <dbReference type="Proteomes" id="UP000092695"/>
    </source>
</evidence>
<dbReference type="Gene3D" id="1.25.40.10">
    <property type="entry name" value="Tetratricopeptide repeat domain"/>
    <property type="match status" value="3"/>
</dbReference>
<dbReference type="SMART" id="SM00028">
    <property type="entry name" value="TPR"/>
    <property type="match status" value="6"/>
</dbReference>
<dbReference type="AlphaFoldDB" id="A0A193LIS1"/>
<dbReference type="Pfam" id="PF14559">
    <property type="entry name" value="TPR_19"/>
    <property type="match status" value="1"/>
</dbReference>